<feature type="signal peptide" evidence="4">
    <location>
        <begin position="1"/>
        <end position="26"/>
    </location>
</feature>
<dbReference type="InterPro" id="IPR008972">
    <property type="entry name" value="Cupredoxin"/>
</dbReference>
<evidence type="ECO:0000256" key="3">
    <source>
        <dbReference type="ARBA" id="ARBA00022729"/>
    </source>
</evidence>
<evidence type="ECO:0000313" key="7">
    <source>
        <dbReference type="EMBL" id="MBB5156752.1"/>
    </source>
</evidence>
<evidence type="ECO:0000259" key="6">
    <source>
        <dbReference type="Pfam" id="PF13473"/>
    </source>
</evidence>
<feature type="domain" description="EfeO-type cupredoxin-like" evidence="6">
    <location>
        <begin position="22"/>
        <end position="121"/>
    </location>
</feature>
<dbReference type="InterPro" id="IPR028096">
    <property type="entry name" value="EfeO_Cupredoxin"/>
</dbReference>
<dbReference type="Gene3D" id="2.60.40.420">
    <property type="entry name" value="Cupredoxins - blue copper proteins"/>
    <property type="match status" value="1"/>
</dbReference>
<dbReference type="EMBL" id="JACHIW010000001">
    <property type="protein sequence ID" value="MBB5156752.1"/>
    <property type="molecule type" value="Genomic_DNA"/>
</dbReference>
<keyword evidence="8" id="KW-1185">Reference proteome</keyword>
<evidence type="ECO:0000256" key="4">
    <source>
        <dbReference type="SAM" id="SignalP"/>
    </source>
</evidence>
<name>A0A840Q2K5_9PSEU</name>
<dbReference type="InterPro" id="IPR034981">
    <property type="entry name" value="Imelysin-like_EfeO/Algp7"/>
</dbReference>
<comment type="caution">
    <text evidence="7">The sequence shown here is derived from an EMBL/GenBank/DDBJ whole genome shotgun (WGS) entry which is preliminary data.</text>
</comment>
<dbReference type="NCBIfam" id="NF041757">
    <property type="entry name" value="EfeO"/>
    <property type="match status" value="1"/>
</dbReference>
<dbReference type="GO" id="GO:0042597">
    <property type="term" value="C:periplasmic space"/>
    <property type="evidence" value="ECO:0007669"/>
    <property type="project" value="UniProtKB-SubCell"/>
</dbReference>
<dbReference type="PANTHER" id="PTHR39192:SF1">
    <property type="entry name" value="IRON UPTAKE SYSTEM COMPONENT EFEO"/>
    <property type="match status" value="1"/>
</dbReference>
<dbReference type="InterPro" id="IPR018976">
    <property type="entry name" value="Imelysin-like"/>
</dbReference>
<dbReference type="CDD" id="cd14656">
    <property type="entry name" value="Imelysin-like_EfeO"/>
    <property type="match status" value="1"/>
</dbReference>
<evidence type="ECO:0000256" key="1">
    <source>
        <dbReference type="ARBA" id="ARBA00004418"/>
    </source>
</evidence>
<protein>
    <submittedName>
        <fullName evidence="7">Iron uptake system component EfeO</fullName>
    </submittedName>
</protein>
<organism evidence="7 8">
    <name type="scientific">Saccharopolyspora phatthalungensis</name>
    <dbReference type="NCBI Taxonomy" id="664693"/>
    <lineage>
        <taxon>Bacteria</taxon>
        <taxon>Bacillati</taxon>
        <taxon>Actinomycetota</taxon>
        <taxon>Actinomycetes</taxon>
        <taxon>Pseudonocardiales</taxon>
        <taxon>Pseudonocardiaceae</taxon>
        <taxon>Saccharopolyspora</taxon>
    </lineage>
</organism>
<gene>
    <name evidence="7" type="ORF">BJ970_004286</name>
</gene>
<dbReference type="Gene3D" id="1.20.1420.20">
    <property type="entry name" value="M75 peptidase, HXXE motif"/>
    <property type="match status" value="1"/>
</dbReference>
<comment type="subcellular location">
    <subcellularLocation>
        <location evidence="1">Periplasm</location>
    </subcellularLocation>
</comment>
<dbReference type="Pfam" id="PF09375">
    <property type="entry name" value="Peptidase_M75"/>
    <property type="match status" value="1"/>
</dbReference>
<comment type="similarity">
    <text evidence="2">Belongs to the EfeM/EfeO family.</text>
</comment>
<evidence type="ECO:0000256" key="2">
    <source>
        <dbReference type="ARBA" id="ARBA00005989"/>
    </source>
</evidence>
<dbReference type="RefSeq" id="WP_184727825.1">
    <property type="nucleotide sequence ID" value="NZ_JACHIW010000001.1"/>
</dbReference>
<dbReference type="InterPro" id="IPR038352">
    <property type="entry name" value="Imelysin_sf"/>
</dbReference>
<keyword evidence="3 4" id="KW-0732">Signal</keyword>
<dbReference type="AlphaFoldDB" id="A0A840Q2K5"/>
<dbReference type="Pfam" id="PF13473">
    <property type="entry name" value="Cupredoxin_1"/>
    <property type="match status" value="1"/>
</dbReference>
<accession>A0A840Q2K5</accession>
<evidence type="ECO:0000313" key="8">
    <source>
        <dbReference type="Proteomes" id="UP000584374"/>
    </source>
</evidence>
<dbReference type="PANTHER" id="PTHR39192">
    <property type="entry name" value="IRON UPTAKE SYSTEM COMPONENT EFEO"/>
    <property type="match status" value="1"/>
</dbReference>
<sequence length="371" mass="39140">MTIKARTLLPALGTILLAAGCGGQTAGSAPGAIAVQAGDDACKLSTTSAPAGTIRFDITNTGSQVTEFYLYGEGDRVLSEVENIGPGLTRQLVVEVPQGGKYTTACKPGMQGDGIRGEFTVTGSASAQNGAATQAVADYKRYVDEQADQLKAGTARFAAAVKAGDVEQAKQLYASARLPWERIEPVAESFGDLDPRMDGREADLEQGQQFTGFHRLEKDLWVTGPQPDTPAIADQLLADVDQLVAQTRTVQLTPAGIANGAKELLDEVATGKVTGEEETFSHTDLWDFRANVDGAKQVVTTLRPVLSAKDPQLLAVLDQKFAAVDALLARYQVGDGFKLYTELTPEQVKELASAVDALGEPLSKTAGVVAQ</sequence>
<dbReference type="InterPro" id="IPR053377">
    <property type="entry name" value="Iron_uptake_EfeM/EfeO"/>
</dbReference>
<reference evidence="7 8" key="1">
    <citation type="submission" date="2020-08" db="EMBL/GenBank/DDBJ databases">
        <title>Sequencing the genomes of 1000 actinobacteria strains.</title>
        <authorList>
            <person name="Klenk H.-P."/>
        </authorList>
    </citation>
    <scope>NUCLEOTIDE SEQUENCE [LARGE SCALE GENOMIC DNA]</scope>
    <source>
        <strain evidence="7 8">DSM 45584</strain>
    </source>
</reference>
<evidence type="ECO:0000259" key="5">
    <source>
        <dbReference type="Pfam" id="PF09375"/>
    </source>
</evidence>
<dbReference type="Proteomes" id="UP000584374">
    <property type="component" value="Unassembled WGS sequence"/>
</dbReference>
<feature type="domain" description="Imelysin-like" evidence="5">
    <location>
        <begin position="135"/>
        <end position="364"/>
    </location>
</feature>
<proteinExistence type="inferred from homology"/>
<dbReference type="PROSITE" id="PS51257">
    <property type="entry name" value="PROKAR_LIPOPROTEIN"/>
    <property type="match status" value="1"/>
</dbReference>
<dbReference type="InterPro" id="IPR050894">
    <property type="entry name" value="EfeM/EfeO_iron_uptake"/>
</dbReference>
<feature type="chain" id="PRO_5038458653" evidence="4">
    <location>
        <begin position="27"/>
        <end position="371"/>
    </location>
</feature>